<dbReference type="Gene3D" id="3.30.43.10">
    <property type="entry name" value="Uridine Diphospho-n-acetylenolpyruvylglucosamine Reductase, domain 2"/>
    <property type="match status" value="1"/>
</dbReference>
<dbReference type="EMBL" id="AP024420">
    <property type="protein sequence ID" value="BCR89895.1"/>
    <property type="molecule type" value="Genomic_DNA"/>
</dbReference>
<evidence type="ECO:0000313" key="6">
    <source>
        <dbReference type="EMBL" id="BCR89895.1"/>
    </source>
</evidence>
<dbReference type="Gene3D" id="3.30.465.10">
    <property type="match status" value="1"/>
</dbReference>
<evidence type="ECO:0000256" key="2">
    <source>
        <dbReference type="ARBA" id="ARBA00022630"/>
    </source>
</evidence>
<evidence type="ECO:0000313" key="7">
    <source>
        <dbReference type="Proteomes" id="UP000637239"/>
    </source>
</evidence>
<evidence type="ECO:0000256" key="3">
    <source>
        <dbReference type="ARBA" id="ARBA00022827"/>
    </source>
</evidence>
<dbReference type="InterPro" id="IPR012951">
    <property type="entry name" value="BBE"/>
</dbReference>
<protein>
    <recommendedName>
        <fullName evidence="5">FAD-binding PCMH-type domain-containing protein</fullName>
    </recommendedName>
</protein>
<dbReference type="AlphaFoldDB" id="A0A7R7VSA9"/>
<dbReference type="GO" id="GO:0016491">
    <property type="term" value="F:oxidoreductase activity"/>
    <property type="evidence" value="ECO:0007669"/>
    <property type="project" value="UniProtKB-KW"/>
</dbReference>
<dbReference type="InterPro" id="IPR016169">
    <property type="entry name" value="FAD-bd_PCMH_sub2"/>
</dbReference>
<accession>A0A7R7VSA9</accession>
<reference evidence="6" key="1">
    <citation type="submission" date="2021-01" db="EMBL/GenBank/DDBJ databases">
        <authorList>
            <consortium name="Aspergillus chevalieri M1 genome sequencing consortium"/>
            <person name="Kazuki M."/>
            <person name="Futagami T."/>
        </authorList>
    </citation>
    <scope>NUCLEOTIDE SEQUENCE</scope>
    <source>
        <strain evidence="6">M1</strain>
    </source>
</reference>
<gene>
    <name evidence="6" type="ORF">ACHE_51093A</name>
</gene>
<keyword evidence="2" id="KW-0285">Flavoprotein</keyword>
<dbReference type="SUPFAM" id="SSF56176">
    <property type="entry name" value="FAD-binding/transporter-associated domain-like"/>
    <property type="match status" value="1"/>
</dbReference>
<dbReference type="InterPro" id="IPR006094">
    <property type="entry name" value="Oxid_FAD_bind_N"/>
</dbReference>
<dbReference type="Proteomes" id="UP000637239">
    <property type="component" value="Chromosome 5"/>
</dbReference>
<dbReference type="PANTHER" id="PTHR42973:SF54">
    <property type="entry name" value="FAD-BINDING PCMH-TYPE DOMAIN-CONTAINING PROTEIN"/>
    <property type="match status" value="1"/>
</dbReference>
<dbReference type="InterPro" id="IPR036318">
    <property type="entry name" value="FAD-bd_PCMH-like_sf"/>
</dbReference>
<comment type="similarity">
    <text evidence="1">Belongs to the oxygen-dependent FAD-linked oxidoreductase family.</text>
</comment>
<dbReference type="Pfam" id="PF01565">
    <property type="entry name" value="FAD_binding_4"/>
    <property type="match status" value="1"/>
</dbReference>
<dbReference type="GO" id="GO:0071949">
    <property type="term" value="F:FAD binding"/>
    <property type="evidence" value="ECO:0007669"/>
    <property type="project" value="InterPro"/>
</dbReference>
<dbReference type="GeneID" id="66984253"/>
<evidence type="ECO:0000259" key="5">
    <source>
        <dbReference type="PROSITE" id="PS51387"/>
    </source>
</evidence>
<dbReference type="InterPro" id="IPR050416">
    <property type="entry name" value="FAD-linked_Oxidoreductase"/>
</dbReference>
<dbReference type="KEGG" id="ache:ACHE_51093A"/>
<evidence type="ECO:0000256" key="1">
    <source>
        <dbReference type="ARBA" id="ARBA00005466"/>
    </source>
</evidence>
<dbReference type="PANTHER" id="PTHR42973">
    <property type="entry name" value="BINDING OXIDOREDUCTASE, PUTATIVE (AFU_ORTHOLOGUE AFUA_1G17690)-RELATED"/>
    <property type="match status" value="1"/>
</dbReference>
<keyword evidence="4" id="KW-0560">Oxidoreductase</keyword>
<keyword evidence="3" id="KW-0274">FAD</keyword>
<feature type="domain" description="FAD-binding PCMH-type" evidence="5">
    <location>
        <begin position="42"/>
        <end position="210"/>
    </location>
</feature>
<dbReference type="InterPro" id="IPR016166">
    <property type="entry name" value="FAD-bd_PCMH"/>
</dbReference>
<reference evidence="6" key="2">
    <citation type="submission" date="2021-02" db="EMBL/GenBank/DDBJ databases">
        <title>Aspergillus chevalieri M1 genome sequence.</title>
        <authorList>
            <person name="Kadooka C."/>
            <person name="Mori K."/>
            <person name="Futagami T."/>
        </authorList>
    </citation>
    <scope>NUCLEOTIDE SEQUENCE</scope>
    <source>
        <strain evidence="6">M1</strain>
    </source>
</reference>
<sequence>MPEAGNLEAELSALQLLLRPDEIITPDSADYQPSIQTWASQKQLNPRLVVRPTSVESLSKVVAYLYSTDLEIAIYGHGFMSSSSKDALINTTALNDFHFDKHSELLTIGAGQTWEEVFRKLGEVAPDYGVVGARTPCVGVGGTIMSGGFSWLSAEYGCISDPANMLDAKVVKYDGSIVWASSEPELLWALRRGGGGFGVVAQVVLRVFRYPQNIWAGPIMIPREKLQVVAEGIAQFTSKTIDPKVTMFLYVVKKQMLDSIGAESDMLLIHAFDAHGEAHGRASFKWALDIPGAVDQTKITNLIGVANLQDKVLTVKGSMTQFWAPLMLREVTKDTIINAIEWSEDIERLDQSLGDCTFLIFELLSSRDPAGSTASCAWPRPIGTKHILLIATGSPSTAGKDKEHLARALAIHAASKILGEDAEKHYLPNGFEDFHDPKKIWGSHFSRLQDLRRQYDPRNKFKGAISA</sequence>
<keyword evidence="7" id="KW-1185">Reference proteome</keyword>
<dbReference type="InterPro" id="IPR016167">
    <property type="entry name" value="FAD-bd_PCMH_sub1"/>
</dbReference>
<dbReference type="RefSeq" id="XP_043138417.1">
    <property type="nucleotide sequence ID" value="XM_043280882.1"/>
</dbReference>
<organism evidence="6 7">
    <name type="scientific">Aspergillus chevalieri</name>
    <name type="common">Eurotium chevalieri</name>
    <dbReference type="NCBI Taxonomy" id="182096"/>
    <lineage>
        <taxon>Eukaryota</taxon>
        <taxon>Fungi</taxon>
        <taxon>Dikarya</taxon>
        <taxon>Ascomycota</taxon>
        <taxon>Pezizomycotina</taxon>
        <taxon>Eurotiomycetes</taxon>
        <taxon>Eurotiomycetidae</taxon>
        <taxon>Eurotiales</taxon>
        <taxon>Aspergillaceae</taxon>
        <taxon>Aspergillus</taxon>
        <taxon>Aspergillus subgen. Aspergillus</taxon>
    </lineage>
</organism>
<dbReference type="PROSITE" id="PS51387">
    <property type="entry name" value="FAD_PCMH"/>
    <property type="match status" value="1"/>
</dbReference>
<evidence type="ECO:0000256" key="4">
    <source>
        <dbReference type="ARBA" id="ARBA00023002"/>
    </source>
</evidence>
<name>A0A7R7VSA9_ASPCH</name>
<dbReference type="Gene3D" id="3.40.462.20">
    <property type="match status" value="1"/>
</dbReference>
<proteinExistence type="inferred from homology"/>
<dbReference type="Pfam" id="PF08031">
    <property type="entry name" value="BBE"/>
    <property type="match status" value="1"/>
</dbReference>